<proteinExistence type="predicted"/>
<sequence>MDQLSGPPSRSSSQDHNNRPDADVPNSSPHERLLHHRGTRLESRADQARQSVAVGPNPGPGVRPYRPKQSPTLHMQKRRGRGKSKPPLAPGSSKHQQSAPAQKPEKSEKGKKRATLYVCQLERGEVTHLSLHPLLRGHLEAQKSKGSLPRATLEDAAKAHAPKGKEKWAAKWHGTLPREKKYGPKKKN</sequence>
<organism evidence="2 3">
    <name type="scientific">Pleurodeles waltl</name>
    <name type="common">Iberian ribbed newt</name>
    <dbReference type="NCBI Taxonomy" id="8319"/>
    <lineage>
        <taxon>Eukaryota</taxon>
        <taxon>Metazoa</taxon>
        <taxon>Chordata</taxon>
        <taxon>Craniata</taxon>
        <taxon>Vertebrata</taxon>
        <taxon>Euteleostomi</taxon>
        <taxon>Amphibia</taxon>
        <taxon>Batrachia</taxon>
        <taxon>Caudata</taxon>
        <taxon>Salamandroidea</taxon>
        <taxon>Salamandridae</taxon>
        <taxon>Pleurodelinae</taxon>
        <taxon>Pleurodeles</taxon>
    </lineage>
</organism>
<feature type="region of interest" description="Disordered" evidence="1">
    <location>
        <begin position="141"/>
        <end position="188"/>
    </location>
</feature>
<feature type="compositionally biased region" description="Basic residues" evidence="1">
    <location>
        <begin position="75"/>
        <end position="84"/>
    </location>
</feature>
<gene>
    <name evidence="2" type="ORF">NDU88_006653</name>
</gene>
<dbReference type="AlphaFoldDB" id="A0AAV7WFE7"/>
<evidence type="ECO:0000256" key="1">
    <source>
        <dbReference type="SAM" id="MobiDB-lite"/>
    </source>
</evidence>
<keyword evidence="3" id="KW-1185">Reference proteome</keyword>
<reference evidence="2" key="1">
    <citation type="journal article" date="2022" name="bioRxiv">
        <title>Sequencing and chromosome-scale assembly of the giantPleurodeles waltlgenome.</title>
        <authorList>
            <person name="Brown T."/>
            <person name="Elewa A."/>
            <person name="Iarovenko S."/>
            <person name="Subramanian E."/>
            <person name="Araus A.J."/>
            <person name="Petzold A."/>
            <person name="Susuki M."/>
            <person name="Suzuki K.-i.T."/>
            <person name="Hayashi T."/>
            <person name="Toyoda A."/>
            <person name="Oliveira C."/>
            <person name="Osipova E."/>
            <person name="Leigh N.D."/>
            <person name="Simon A."/>
            <person name="Yun M.H."/>
        </authorList>
    </citation>
    <scope>NUCLEOTIDE SEQUENCE</scope>
    <source>
        <strain evidence="2">20211129_DDA</strain>
        <tissue evidence="2">Liver</tissue>
    </source>
</reference>
<comment type="caution">
    <text evidence="2">The sequence shown here is derived from an EMBL/GenBank/DDBJ whole genome shotgun (WGS) entry which is preliminary data.</text>
</comment>
<dbReference type="EMBL" id="JANPWB010000002">
    <property type="protein sequence ID" value="KAJ1211292.1"/>
    <property type="molecule type" value="Genomic_DNA"/>
</dbReference>
<protein>
    <submittedName>
        <fullName evidence="2">Uncharacterized protein</fullName>
    </submittedName>
</protein>
<feature type="compositionally biased region" description="Polar residues" evidence="1">
    <location>
        <begin position="1"/>
        <end position="15"/>
    </location>
</feature>
<feature type="compositionally biased region" description="Basic and acidic residues" evidence="1">
    <location>
        <begin position="152"/>
        <end position="169"/>
    </location>
</feature>
<evidence type="ECO:0000313" key="3">
    <source>
        <dbReference type="Proteomes" id="UP001066276"/>
    </source>
</evidence>
<accession>A0AAV7WFE7</accession>
<feature type="region of interest" description="Disordered" evidence="1">
    <location>
        <begin position="1"/>
        <end position="112"/>
    </location>
</feature>
<name>A0AAV7WFE7_PLEWA</name>
<evidence type="ECO:0000313" key="2">
    <source>
        <dbReference type="EMBL" id="KAJ1211292.1"/>
    </source>
</evidence>
<dbReference type="Proteomes" id="UP001066276">
    <property type="component" value="Chromosome 1_2"/>
</dbReference>